<gene>
    <name evidence="1" type="ORF">EUX48_02670</name>
</gene>
<name>A0A502LQZ2_HAEHA</name>
<evidence type="ECO:0000313" key="2">
    <source>
        <dbReference type="Proteomes" id="UP000316888"/>
    </source>
</evidence>
<accession>A0A502LQZ2</accession>
<reference evidence="1 2" key="1">
    <citation type="submission" date="2019-01" db="EMBL/GenBank/DDBJ databases">
        <title>Comparative genomic analysis identifies haemin-independent Haemophilus haemolyticus: a formal re-classification of Haemophilus intermedius.</title>
        <authorList>
            <person name="Harris T.M."/>
            <person name="Price E.P."/>
            <person name="Sarovich D.S."/>
            <person name="Norskov-Lauritsen N."/>
            <person name="Beissbarth J."/>
            <person name="Chang A.B."/>
            <person name="Smith-Vaughan H.C."/>
        </authorList>
    </citation>
    <scope>NUCLEOTIDE SEQUENCE [LARGE SCALE GENOMIC DNA]</scope>
    <source>
        <strain evidence="1 2">60824 B Hi-4</strain>
    </source>
</reference>
<proteinExistence type="predicted"/>
<dbReference type="AlphaFoldDB" id="A0A502LQZ2"/>
<dbReference type="Proteomes" id="UP000316888">
    <property type="component" value="Unassembled WGS sequence"/>
</dbReference>
<protein>
    <submittedName>
        <fullName evidence="1">Uncharacterized protein</fullName>
    </submittedName>
</protein>
<comment type="caution">
    <text evidence="1">The sequence shown here is derived from an EMBL/GenBank/DDBJ whole genome shotgun (WGS) entry which is preliminary data.</text>
</comment>
<evidence type="ECO:0000313" key="1">
    <source>
        <dbReference type="EMBL" id="TPH24505.1"/>
    </source>
</evidence>
<dbReference type="EMBL" id="SDPB01000004">
    <property type="protein sequence ID" value="TPH24505.1"/>
    <property type="molecule type" value="Genomic_DNA"/>
</dbReference>
<sequence>MWIFQNTFASTETQRHVKPLRMIDEVCFEMANIKQTRLKMEEKRYSEAGSVTSNTITEIQKEHIRACILKAIKNGAYYPGLEERACQAISYINRFSDAQIK</sequence>
<organism evidence="1 2">
    <name type="scientific">Haemophilus haemolyticus</name>
    <dbReference type="NCBI Taxonomy" id="726"/>
    <lineage>
        <taxon>Bacteria</taxon>
        <taxon>Pseudomonadati</taxon>
        <taxon>Pseudomonadota</taxon>
        <taxon>Gammaproteobacteria</taxon>
        <taxon>Pasteurellales</taxon>
        <taxon>Pasteurellaceae</taxon>
        <taxon>Haemophilus</taxon>
    </lineage>
</organism>
<feature type="non-terminal residue" evidence="1">
    <location>
        <position position="101"/>
    </location>
</feature>